<dbReference type="Proteomes" id="UP000679307">
    <property type="component" value="Chromosome"/>
</dbReference>
<dbReference type="EMBL" id="CP075371">
    <property type="protein sequence ID" value="QVT79701.1"/>
    <property type="molecule type" value="Genomic_DNA"/>
</dbReference>
<sequence length="325" mass="34809">MSTSKTISKSQGWVPLQTAMLNDDDLLLCSVATRLLAVVVLLYAADQGTGGLVPTNPRKVQLHARFGSVDEVQAAMGELVDMDYLVPTTDPGYFLIRSWARYQTDLTGQQAAALVRWHHHTTKGHFEKTVGCSACDAGVPFVDERDQQAQEGVQEPQNAPQGSAAPVEGSSAPATEAPTAGATPRPSSQHAAGAAKFGTRQLVTEFREEFPAVFASTTRLEGYRALLSEAEALAKEHADLSPKVRGELFNAVLGDALEHYLGDKLTGKDYAACYAGAKALNERDGYYWFILAAQSSATVDFTGKPVAYIKTIASNKRAEWAGGTA</sequence>
<evidence type="ECO:0000313" key="2">
    <source>
        <dbReference type="EMBL" id="QVT79701.1"/>
    </source>
</evidence>
<evidence type="ECO:0000313" key="3">
    <source>
        <dbReference type="Proteomes" id="UP000679307"/>
    </source>
</evidence>
<proteinExistence type="predicted"/>
<name>A0ABX8EGQ4_9ACTN</name>
<evidence type="ECO:0000256" key="1">
    <source>
        <dbReference type="SAM" id="MobiDB-lite"/>
    </source>
</evidence>
<organism evidence="2 3">
    <name type="scientific">Nocardioides aquaticus</name>
    <dbReference type="NCBI Taxonomy" id="160826"/>
    <lineage>
        <taxon>Bacteria</taxon>
        <taxon>Bacillati</taxon>
        <taxon>Actinomycetota</taxon>
        <taxon>Actinomycetes</taxon>
        <taxon>Propionibacteriales</taxon>
        <taxon>Nocardioidaceae</taxon>
        <taxon>Nocardioides</taxon>
    </lineage>
</organism>
<feature type="compositionally biased region" description="Polar residues" evidence="1">
    <location>
        <begin position="149"/>
        <end position="161"/>
    </location>
</feature>
<feature type="region of interest" description="Disordered" evidence="1">
    <location>
        <begin position="146"/>
        <end position="194"/>
    </location>
</feature>
<reference evidence="2 3" key="1">
    <citation type="submission" date="2021-05" db="EMBL/GenBank/DDBJ databases">
        <title>Complete genome of Nocardioides aquaticus KCTC 9944T isolated from meromictic and hypersaline Ekho Lake, Antarctica.</title>
        <authorList>
            <person name="Hwang K."/>
            <person name="Kim K.M."/>
            <person name="Choe H."/>
        </authorList>
    </citation>
    <scope>NUCLEOTIDE SEQUENCE [LARGE SCALE GENOMIC DNA]</scope>
    <source>
        <strain evidence="2 3">KCTC 9944</strain>
    </source>
</reference>
<evidence type="ECO:0008006" key="4">
    <source>
        <dbReference type="Google" id="ProtNLM"/>
    </source>
</evidence>
<protein>
    <recommendedName>
        <fullName evidence="4">Replication protein</fullName>
    </recommendedName>
</protein>
<accession>A0ABX8EGQ4</accession>
<keyword evidence="3" id="KW-1185">Reference proteome</keyword>
<dbReference type="RefSeq" id="WP_214059110.1">
    <property type="nucleotide sequence ID" value="NZ_BAAAHS010000171.1"/>
</dbReference>
<feature type="compositionally biased region" description="Low complexity" evidence="1">
    <location>
        <begin position="172"/>
        <end position="184"/>
    </location>
</feature>
<gene>
    <name evidence="2" type="ORF">ENKNEFLB_02091</name>
</gene>